<evidence type="ECO:0000256" key="3">
    <source>
        <dbReference type="SAM" id="SignalP"/>
    </source>
</evidence>
<dbReference type="GeneID" id="96286724"/>
<dbReference type="AlphaFoldDB" id="A0A640V0Q9"/>
<keyword evidence="5" id="KW-1185">Reference proteome</keyword>
<keyword evidence="3" id="KW-0732">Signal</keyword>
<organism evidence="4 5">
    <name type="scientific">Streptomyces tubercidicus</name>
    <dbReference type="NCBI Taxonomy" id="47759"/>
    <lineage>
        <taxon>Bacteria</taxon>
        <taxon>Bacillati</taxon>
        <taxon>Actinomycetota</taxon>
        <taxon>Actinomycetes</taxon>
        <taxon>Kitasatosporales</taxon>
        <taxon>Streptomycetaceae</taxon>
        <taxon>Streptomyces</taxon>
    </lineage>
</organism>
<comment type="caution">
    <text evidence="4">The sequence shown here is derived from an EMBL/GenBank/DDBJ whole genome shotgun (WGS) entry which is preliminary data.</text>
</comment>
<dbReference type="EMBL" id="BLIR01000003">
    <property type="protein sequence ID" value="GFE40990.1"/>
    <property type="molecule type" value="Genomic_DNA"/>
</dbReference>
<keyword evidence="2" id="KW-0812">Transmembrane</keyword>
<keyword evidence="2" id="KW-0472">Membrane</keyword>
<proteinExistence type="predicted"/>
<evidence type="ECO:0000256" key="1">
    <source>
        <dbReference type="SAM" id="MobiDB-lite"/>
    </source>
</evidence>
<accession>A0A640V0Q9</accession>
<feature type="signal peptide" evidence="3">
    <location>
        <begin position="1"/>
        <end position="24"/>
    </location>
</feature>
<keyword evidence="2" id="KW-1133">Transmembrane helix</keyword>
<feature type="region of interest" description="Disordered" evidence="1">
    <location>
        <begin position="127"/>
        <end position="189"/>
    </location>
</feature>
<dbReference type="RefSeq" id="WP_159747756.1">
    <property type="nucleotide sequence ID" value="NZ_BLIR01000003.1"/>
</dbReference>
<protein>
    <recommendedName>
        <fullName evidence="6">Gram-positive cocci surface proteins LPxTG domain-containing protein</fullName>
    </recommendedName>
</protein>
<reference evidence="4 5" key="1">
    <citation type="submission" date="2019-12" db="EMBL/GenBank/DDBJ databases">
        <title>Whole genome shotgun sequence of Streptomyces tubercidicus NBRC 13090.</title>
        <authorList>
            <person name="Ichikawa N."/>
            <person name="Kimura A."/>
            <person name="Kitahashi Y."/>
            <person name="Komaki H."/>
            <person name="Tamura T."/>
        </authorList>
    </citation>
    <scope>NUCLEOTIDE SEQUENCE [LARGE SCALE GENOMIC DNA]</scope>
    <source>
        <strain evidence="4 5">NBRC 13090</strain>
    </source>
</reference>
<feature type="compositionally biased region" description="Basic and acidic residues" evidence="1">
    <location>
        <begin position="166"/>
        <end position="175"/>
    </location>
</feature>
<evidence type="ECO:0000313" key="4">
    <source>
        <dbReference type="EMBL" id="GFE40990.1"/>
    </source>
</evidence>
<feature type="transmembrane region" description="Helical" evidence="2">
    <location>
        <begin position="209"/>
        <end position="228"/>
    </location>
</feature>
<evidence type="ECO:0008006" key="6">
    <source>
        <dbReference type="Google" id="ProtNLM"/>
    </source>
</evidence>
<evidence type="ECO:0000256" key="2">
    <source>
        <dbReference type="SAM" id="Phobius"/>
    </source>
</evidence>
<name>A0A640V0Q9_9ACTN</name>
<sequence>MHIRQIPLYALAAGALAVSVLLFGDDDGADAATEAASGTVTGTVTEATPAVDTAHAVVVEPDPVAPGGAFSVHDGGSCSGDTADATFDGADIPAMRLTSGSDGMGGSAILPAGTAPGSYGVTITCGGRSGARQSATGADRARTEGDGEAYGETDGTQQGDTGGGRRGKESGDGRRTLTGTMVVSGDDGEVIPQGGADTGFGGAAGAGRAATALGGVVLLAAAGGSALVRRRRARGDRS</sequence>
<evidence type="ECO:0000313" key="5">
    <source>
        <dbReference type="Proteomes" id="UP000431826"/>
    </source>
</evidence>
<gene>
    <name evidence="4" type="ORF">Stube_56630</name>
</gene>
<dbReference type="OrthoDB" id="3872440at2"/>
<dbReference type="Proteomes" id="UP000431826">
    <property type="component" value="Unassembled WGS sequence"/>
</dbReference>
<feature type="chain" id="PRO_5039621077" description="Gram-positive cocci surface proteins LPxTG domain-containing protein" evidence="3">
    <location>
        <begin position="25"/>
        <end position="238"/>
    </location>
</feature>